<protein>
    <submittedName>
        <fullName evidence="2">Unannotated protein</fullName>
    </submittedName>
</protein>
<proteinExistence type="predicted"/>
<evidence type="ECO:0000313" key="2">
    <source>
        <dbReference type="EMBL" id="CAB4866617.1"/>
    </source>
</evidence>
<reference evidence="2" key="1">
    <citation type="submission" date="2020-05" db="EMBL/GenBank/DDBJ databases">
        <authorList>
            <person name="Chiriac C."/>
            <person name="Salcher M."/>
            <person name="Ghai R."/>
            <person name="Kavagutti S V."/>
        </authorList>
    </citation>
    <scope>NUCLEOTIDE SEQUENCE</scope>
</reference>
<gene>
    <name evidence="2" type="ORF">UFOPK3444_00491</name>
</gene>
<dbReference type="InterPro" id="IPR013783">
    <property type="entry name" value="Ig-like_fold"/>
</dbReference>
<dbReference type="AlphaFoldDB" id="A0A6J7D733"/>
<dbReference type="InterPro" id="IPR011635">
    <property type="entry name" value="CARDB"/>
</dbReference>
<accession>A0A6J7D733</accession>
<feature type="domain" description="CARDB" evidence="1">
    <location>
        <begin position="171"/>
        <end position="275"/>
    </location>
</feature>
<sequence>MLTRVPAVLVIASAAFAATAMADGQAMPNVHPTVVVPVITHGPAGAAGAPASLRVTKCATSSVLANRRLEIQAHMIAVTGTVSMQIRAHLFYKPVVGAERELKVAGSLGDWEPAISVRTTRNWIFNKKIDSLPSPARYRMEVDYQWNGSGSKVVKHQMLRTVSCNQPDYRPNLTITGVVRTLVVSGSKVRYAVTVRNSGKGTALAAQLRLMILPAATPFYYPVDSRGTRLSTGTIKVGESKVLSIDAPSCFAGSTALIEVDPGNLLAESNGDDNIWTGGCWLPD</sequence>
<organism evidence="2">
    <name type="scientific">freshwater metagenome</name>
    <dbReference type="NCBI Taxonomy" id="449393"/>
    <lineage>
        <taxon>unclassified sequences</taxon>
        <taxon>metagenomes</taxon>
        <taxon>ecological metagenomes</taxon>
    </lineage>
</organism>
<evidence type="ECO:0000259" key="1">
    <source>
        <dbReference type="Pfam" id="PF07705"/>
    </source>
</evidence>
<name>A0A6J7D733_9ZZZZ</name>
<dbReference type="Pfam" id="PF07705">
    <property type="entry name" value="CARDB"/>
    <property type="match status" value="1"/>
</dbReference>
<dbReference type="EMBL" id="CAFBLU010000005">
    <property type="protein sequence ID" value="CAB4866617.1"/>
    <property type="molecule type" value="Genomic_DNA"/>
</dbReference>
<dbReference type="Gene3D" id="2.60.40.10">
    <property type="entry name" value="Immunoglobulins"/>
    <property type="match status" value="1"/>
</dbReference>